<accession>A0A0N4YXG2</accession>
<dbReference type="WBParaSite" id="NBR_0002193401-mRNA-1">
    <property type="protein sequence ID" value="NBR_0002193401-mRNA-1"/>
    <property type="gene ID" value="NBR_0002193401"/>
</dbReference>
<evidence type="ECO:0000313" key="4">
    <source>
        <dbReference type="WBParaSite" id="NBR_0002193401-mRNA-1"/>
    </source>
</evidence>
<evidence type="ECO:0000313" key="2">
    <source>
        <dbReference type="EMBL" id="VDL86395.1"/>
    </source>
</evidence>
<evidence type="ECO:0000256" key="1">
    <source>
        <dbReference type="SAM" id="Coils"/>
    </source>
</evidence>
<dbReference type="EMBL" id="UYSL01027096">
    <property type="protein sequence ID" value="VDL86395.1"/>
    <property type="molecule type" value="Genomic_DNA"/>
</dbReference>
<keyword evidence="3" id="KW-1185">Reference proteome</keyword>
<proteinExistence type="predicted"/>
<evidence type="ECO:0000313" key="3">
    <source>
        <dbReference type="Proteomes" id="UP000271162"/>
    </source>
</evidence>
<dbReference type="AlphaFoldDB" id="A0A0N4YXG2"/>
<organism evidence="4">
    <name type="scientific">Nippostrongylus brasiliensis</name>
    <name type="common">Rat hookworm</name>
    <dbReference type="NCBI Taxonomy" id="27835"/>
    <lineage>
        <taxon>Eukaryota</taxon>
        <taxon>Metazoa</taxon>
        <taxon>Ecdysozoa</taxon>
        <taxon>Nematoda</taxon>
        <taxon>Chromadorea</taxon>
        <taxon>Rhabditida</taxon>
        <taxon>Rhabditina</taxon>
        <taxon>Rhabditomorpha</taxon>
        <taxon>Strongyloidea</taxon>
        <taxon>Heligmosomidae</taxon>
        <taxon>Nippostrongylus</taxon>
    </lineage>
</organism>
<reference evidence="2 3" key="2">
    <citation type="submission" date="2018-11" db="EMBL/GenBank/DDBJ databases">
        <authorList>
            <consortium name="Pathogen Informatics"/>
        </authorList>
    </citation>
    <scope>NUCLEOTIDE SEQUENCE [LARGE SCALE GENOMIC DNA]</scope>
</reference>
<dbReference type="Proteomes" id="UP000271162">
    <property type="component" value="Unassembled WGS sequence"/>
</dbReference>
<reference evidence="4" key="1">
    <citation type="submission" date="2017-02" db="UniProtKB">
        <authorList>
            <consortium name="WormBaseParasite"/>
        </authorList>
    </citation>
    <scope>IDENTIFICATION</scope>
</reference>
<name>A0A0N4YXG2_NIPBR</name>
<keyword evidence="1" id="KW-0175">Coiled coil</keyword>
<feature type="coiled-coil region" evidence="1">
    <location>
        <begin position="126"/>
        <end position="175"/>
    </location>
</feature>
<dbReference type="STRING" id="27835.A0A0N4YXG2"/>
<sequence>METRNKLEAVKRVEEQLTVDLLKLSNRVFYMKLEQLGEVHWLSVLENMSAFAEQHNRYRKVLEEVKKRYTSDHIKNALSLRQSVKDCLNLLEDILTKFSQCRWDVEVGIKRLELEAKKMKEIDGVISRKLRDAQRAEQRAERERNRQLDNLVNDIITTEAEIDRLENDIEVLETQSHRIGSF</sequence>
<gene>
    <name evidence="2" type="ORF">NBR_LOCUS21933</name>
</gene>
<protein>
    <submittedName>
        <fullName evidence="2 4">Uncharacterized protein</fullName>
    </submittedName>
</protein>